<dbReference type="AlphaFoldDB" id="A0A8J7YS76"/>
<proteinExistence type="predicted"/>
<dbReference type="Proteomes" id="UP000716004">
    <property type="component" value="Unassembled WGS sequence"/>
</dbReference>
<dbReference type="CDD" id="cd04703">
    <property type="entry name" value="Asparaginase_2_like_1"/>
    <property type="match status" value="1"/>
</dbReference>
<organism evidence="6 8">
    <name type="scientific">Candidatus Sysuiplasma superficiale</name>
    <dbReference type="NCBI Taxonomy" id="2823368"/>
    <lineage>
        <taxon>Archaea</taxon>
        <taxon>Methanobacteriati</taxon>
        <taxon>Thermoplasmatota</taxon>
        <taxon>Thermoplasmata</taxon>
        <taxon>Candidatus Sysuiplasmatales</taxon>
        <taxon>Candidatus Sysuiplasmataceae</taxon>
        <taxon>Candidatus Sysuiplasma</taxon>
    </lineage>
</organism>
<dbReference type="Pfam" id="PF01112">
    <property type="entry name" value="Asparaginase_2"/>
    <property type="match status" value="1"/>
</dbReference>
<dbReference type="EMBL" id="JAGVSJ010000002">
    <property type="protein sequence ID" value="MBX8631195.1"/>
    <property type="molecule type" value="Genomic_DNA"/>
</dbReference>
<accession>A0A8J7YS76</accession>
<evidence type="ECO:0000256" key="2">
    <source>
        <dbReference type="PIRSR" id="PIRSR600246-1"/>
    </source>
</evidence>
<feature type="site" description="Cleavage; by autolysis" evidence="4">
    <location>
        <begin position="162"/>
        <end position="163"/>
    </location>
</feature>
<evidence type="ECO:0000313" key="7">
    <source>
        <dbReference type="EMBL" id="MBX8644267.1"/>
    </source>
</evidence>
<gene>
    <name evidence="6" type="ORF">J9259_01540</name>
    <name evidence="7" type="ORF">KIY12_06045</name>
</gene>
<protein>
    <recommendedName>
        <fullName evidence="1">Plant-type L-asparaginase</fullName>
    </recommendedName>
</protein>
<feature type="binding site" evidence="3">
    <location>
        <begin position="213"/>
        <end position="216"/>
    </location>
    <ligand>
        <name>substrate</name>
    </ligand>
</feature>
<feature type="binding site" evidence="3">
    <location>
        <begin position="191"/>
        <end position="194"/>
    </location>
    <ligand>
        <name>substrate</name>
    </ligand>
</feature>
<evidence type="ECO:0000313" key="6">
    <source>
        <dbReference type="EMBL" id="MBX8631195.1"/>
    </source>
</evidence>
<evidence type="ECO:0000256" key="3">
    <source>
        <dbReference type="PIRSR" id="PIRSR600246-2"/>
    </source>
</evidence>
<evidence type="ECO:0000256" key="5">
    <source>
        <dbReference type="SAM" id="MobiDB-lite"/>
    </source>
</evidence>
<feature type="active site" description="Nucleophile" evidence="2">
    <location>
        <position position="163"/>
    </location>
</feature>
<evidence type="ECO:0000256" key="1">
    <source>
        <dbReference type="ARBA" id="ARBA00044776"/>
    </source>
</evidence>
<dbReference type="Gene3D" id="3.60.20.30">
    <property type="entry name" value="(Glycosyl)asparaginase"/>
    <property type="match status" value="1"/>
</dbReference>
<feature type="region of interest" description="Disordered" evidence="5">
    <location>
        <begin position="1"/>
        <end position="24"/>
    </location>
</feature>
<dbReference type="InterPro" id="IPR029055">
    <property type="entry name" value="Ntn_hydrolases_N"/>
</dbReference>
<dbReference type="PANTHER" id="PTHR10188:SF13">
    <property type="entry name" value="ISOASPARTYL PEPTIDASE_L-ASPARAGINASE 2-RELATED"/>
    <property type="match status" value="1"/>
</dbReference>
<evidence type="ECO:0000313" key="8">
    <source>
        <dbReference type="Proteomes" id="UP000716004"/>
    </source>
</evidence>
<dbReference type="InterPro" id="IPR000246">
    <property type="entry name" value="Peptidase_T2"/>
</dbReference>
<reference evidence="6" key="1">
    <citation type="submission" date="2021-04" db="EMBL/GenBank/DDBJ databases">
        <title>Genomic insights into ecological role and evolution of a novel Thermoplasmata order Candidatus Sysuiplasmatales.</title>
        <authorList>
            <person name="Yuan Y."/>
        </authorList>
    </citation>
    <scope>NUCLEOTIDE SEQUENCE</scope>
    <source>
        <strain evidence="7">TUT19-bin139</strain>
        <strain evidence="6">YP2-bin.285</strain>
    </source>
</reference>
<dbReference type="PANTHER" id="PTHR10188">
    <property type="entry name" value="L-ASPARAGINASE"/>
    <property type="match status" value="1"/>
</dbReference>
<sequence>MKYGVVVHGGSGSPSELSDGPERAAAAGSALLQRGSSAVECVTECVSIMEDDSRFNAGTGSVLRFDGIAYMDAAVMSSSGECGAVAHITSIRNPVRLAREVMKTPHVLLVCDGAIELARSLGFQEYDVSTDRGRERLKREIDDFSKGKRPEWPKNWKTYSVDTVGSVAMDALGNFAAANSTGGTFPALKGRVGDVPMIGCGIYAGRKGAVAATGIGEEIIRKVLSKTVYDMMEHGMHPQEAVEAGISLYDRSVSVGLIAISREGIGVASTRQMAHGKIIAD</sequence>
<dbReference type="GO" id="GO:0016787">
    <property type="term" value="F:hydrolase activity"/>
    <property type="evidence" value="ECO:0007669"/>
    <property type="project" value="InterPro"/>
</dbReference>
<dbReference type="EMBL" id="JAHEAC010000049">
    <property type="protein sequence ID" value="MBX8644267.1"/>
    <property type="molecule type" value="Genomic_DNA"/>
</dbReference>
<dbReference type="SUPFAM" id="SSF56235">
    <property type="entry name" value="N-terminal nucleophile aminohydrolases (Ntn hydrolases)"/>
    <property type="match status" value="1"/>
</dbReference>
<comment type="caution">
    <text evidence="6">The sequence shown here is derived from an EMBL/GenBank/DDBJ whole genome shotgun (WGS) entry which is preliminary data.</text>
</comment>
<dbReference type="Proteomes" id="UP000750197">
    <property type="component" value="Unassembled WGS sequence"/>
</dbReference>
<name>A0A8J7YS76_9ARCH</name>
<evidence type="ECO:0000256" key="4">
    <source>
        <dbReference type="PIRSR" id="PIRSR600246-3"/>
    </source>
</evidence>